<evidence type="ECO:0000256" key="6">
    <source>
        <dbReference type="PROSITE-ProRule" id="PRU00284"/>
    </source>
</evidence>
<comment type="subcellular location">
    <subcellularLocation>
        <location evidence="1">Cell membrane</location>
    </subcellularLocation>
</comment>
<evidence type="ECO:0000256" key="7">
    <source>
        <dbReference type="SAM" id="MobiDB-lite"/>
    </source>
</evidence>
<dbReference type="CDD" id="cd11386">
    <property type="entry name" value="MCP_signal"/>
    <property type="match status" value="1"/>
</dbReference>
<feature type="compositionally biased region" description="Polar residues" evidence="7">
    <location>
        <begin position="561"/>
        <end position="577"/>
    </location>
</feature>
<dbReference type="PANTHER" id="PTHR32089:SF112">
    <property type="entry name" value="LYSOZYME-LIKE PROTEIN-RELATED"/>
    <property type="match status" value="1"/>
</dbReference>
<dbReference type="SUPFAM" id="SSF103190">
    <property type="entry name" value="Sensory domain-like"/>
    <property type="match status" value="1"/>
</dbReference>
<keyword evidence="8" id="KW-0812">Transmembrane</keyword>
<feature type="domain" description="HAMP" evidence="10">
    <location>
        <begin position="300"/>
        <end position="352"/>
    </location>
</feature>
<dbReference type="InterPro" id="IPR003660">
    <property type="entry name" value="HAMP_dom"/>
</dbReference>
<dbReference type="PROSITE" id="PS50885">
    <property type="entry name" value="HAMP"/>
    <property type="match status" value="1"/>
</dbReference>
<evidence type="ECO:0000256" key="2">
    <source>
        <dbReference type="ARBA" id="ARBA00022475"/>
    </source>
</evidence>
<dbReference type="CDD" id="cd12913">
    <property type="entry name" value="PDC1_MCP_like"/>
    <property type="match status" value="1"/>
</dbReference>
<dbReference type="SMART" id="SM00283">
    <property type="entry name" value="MA"/>
    <property type="match status" value="1"/>
</dbReference>
<dbReference type="Pfam" id="PF22673">
    <property type="entry name" value="MCP-like_PDC_1"/>
    <property type="match status" value="1"/>
</dbReference>
<feature type="transmembrane region" description="Helical" evidence="8">
    <location>
        <begin position="276"/>
        <end position="298"/>
    </location>
</feature>
<keyword evidence="8" id="KW-1133">Transmembrane helix</keyword>
<dbReference type="Proteomes" id="UP001596113">
    <property type="component" value="Unassembled WGS sequence"/>
</dbReference>
<evidence type="ECO:0000256" key="4">
    <source>
        <dbReference type="ARBA" id="ARBA00023224"/>
    </source>
</evidence>
<keyword evidence="2" id="KW-1003">Cell membrane</keyword>
<proteinExistence type="inferred from homology"/>
<dbReference type="Gene3D" id="3.30.450.20">
    <property type="entry name" value="PAS domain"/>
    <property type="match status" value="1"/>
</dbReference>
<comment type="caution">
    <text evidence="11">The sequence shown here is derived from an EMBL/GenBank/DDBJ whole genome shotgun (WGS) entry which is preliminary data.</text>
</comment>
<keyword evidence="4 6" id="KW-0807">Transducer</keyword>
<evidence type="ECO:0000313" key="12">
    <source>
        <dbReference type="Proteomes" id="UP001596113"/>
    </source>
</evidence>
<feature type="region of interest" description="Disordered" evidence="7">
    <location>
        <begin position="555"/>
        <end position="577"/>
    </location>
</feature>
<dbReference type="EMBL" id="JBHSMI010000029">
    <property type="protein sequence ID" value="MFC5405303.1"/>
    <property type="molecule type" value="Genomic_DNA"/>
</dbReference>
<dbReference type="RefSeq" id="WP_378136425.1">
    <property type="nucleotide sequence ID" value="NZ_JBHSMI010000029.1"/>
</dbReference>
<name>A0ABW0HY78_9BACL</name>
<evidence type="ECO:0000256" key="8">
    <source>
        <dbReference type="SAM" id="Phobius"/>
    </source>
</evidence>
<feature type="domain" description="Methyl-accepting transducer" evidence="9">
    <location>
        <begin position="357"/>
        <end position="600"/>
    </location>
</feature>
<sequence>MISVLNRVKSVKTKTMLIILPLVVLVFIAMIGVAFAYSRQIIVKQTGYGMEKQLNGIVENVENSLSAHAKLTETFARTAEARGTLNTLNDYRAMTSRAVDANATTFGLGIFFEPYKHDVGSKYFSTYVYRDGEKKVSTEDYNSPDYDYPNQEWYKIVGPKGVDGIQYSEPYYDERTGVTMVTISVPMFDAKDEFLGVVTGDINLSTIQRSITETKVGDTGWAYLADADGKYLAGKDKQPPSEQSDIRTYEAVVPSAGWQLTIAVTNKELNEPIQGLIVKIAIVGLIGIFIIVAAIFAYSRMIANQIKKVNELSDYMAQGDFTHVIVPDTKDEFGTMSINFNRAMAMIRNLVADIIQVTGNLTTSNKELSVSVNEIAMGNQNQAELVEDVTQKIETMTSGINRVAAHSKEVAESTAEAAERANDGGRIIRNAIGEMSRISDKINELSDNSKQIGDIIEVIEDISSQTNLLALNAAIEAARAGEVGKGFAVVADEVRKLAERSTESTRRIGGIIANIQKQTEASVAAVSEGNEMAKQAASAFEDIIERIHQSSRRVSEIASASKEQSSQSTEVSLQVQSMSAVTEQTSAGAEENAAMAGQLTEMADKLQRLIDKFKV</sequence>
<dbReference type="SMART" id="SM00304">
    <property type="entry name" value="HAMP"/>
    <property type="match status" value="2"/>
</dbReference>
<evidence type="ECO:0000256" key="1">
    <source>
        <dbReference type="ARBA" id="ARBA00004236"/>
    </source>
</evidence>
<organism evidence="11 12">
    <name type="scientific">Cohnella soli</name>
    <dbReference type="NCBI Taxonomy" id="425005"/>
    <lineage>
        <taxon>Bacteria</taxon>
        <taxon>Bacillati</taxon>
        <taxon>Bacillota</taxon>
        <taxon>Bacilli</taxon>
        <taxon>Bacillales</taxon>
        <taxon>Paenibacillaceae</taxon>
        <taxon>Cohnella</taxon>
    </lineage>
</organism>
<dbReference type="Pfam" id="PF00015">
    <property type="entry name" value="MCPsignal"/>
    <property type="match status" value="1"/>
</dbReference>
<accession>A0ABW0HY78</accession>
<dbReference type="SUPFAM" id="SSF58104">
    <property type="entry name" value="Methyl-accepting chemotaxis protein (MCP) signaling domain"/>
    <property type="match status" value="1"/>
</dbReference>
<evidence type="ECO:0000259" key="10">
    <source>
        <dbReference type="PROSITE" id="PS50885"/>
    </source>
</evidence>
<reference evidence="12" key="1">
    <citation type="journal article" date="2019" name="Int. J. Syst. Evol. Microbiol.">
        <title>The Global Catalogue of Microorganisms (GCM) 10K type strain sequencing project: providing services to taxonomists for standard genome sequencing and annotation.</title>
        <authorList>
            <consortium name="The Broad Institute Genomics Platform"/>
            <consortium name="The Broad Institute Genome Sequencing Center for Infectious Disease"/>
            <person name="Wu L."/>
            <person name="Ma J."/>
        </authorList>
    </citation>
    <scope>NUCLEOTIDE SEQUENCE [LARGE SCALE GENOMIC DNA]</scope>
    <source>
        <strain evidence="12">CGMCC 1.18575</strain>
    </source>
</reference>
<comment type="similarity">
    <text evidence="5">Belongs to the methyl-accepting chemotaxis (MCP) protein family.</text>
</comment>
<evidence type="ECO:0000256" key="5">
    <source>
        <dbReference type="ARBA" id="ARBA00029447"/>
    </source>
</evidence>
<keyword evidence="12" id="KW-1185">Reference proteome</keyword>
<evidence type="ECO:0000256" key="3">
    <source>
        <dbReference type="ARBA" id="ARBA00023136"/>
    </source>
</evidence>
<protein>
    <submittedName>
        <fullName evidence="11">Methyl-accepting chemotaxis protein</fullName>
    </submittedName>
</protein>
<dbReference type="PROSITE" id="PS50111">
    <property type="entry name" value="CHEMOTAXIS_TRANSDUC_2"/>
    <property type="match status" value="1"/>
</dbReference>
<dbReference type="CDD" id="cd06225">
    <property type="entry name" value="HAMP"/>
    <property type="match status" value="1"/>
</dbReference>
<dbReference type="InterPro" id="IPR004089">
    <property type="entry name" value="MCPsignal_dom"/>
</dbReference>
<evidence type="ECO:0000259" key="9">
    <source>
        <dbReference type="PROSITE" id="PS50111"/>
    </source>
</evidence>
<evidence type="ECO:0000313" key="11">
    <source>
        <dbReference type="EMBL" id="MFC5405303.1"/>
    </source>
</evidence>
<dbReference type="Gene3D" id="1.10.287.950">
    <property type="entry name" value="Methyl-accepting chemotaxis protein"/>
    <property type="match status" value="1"/>
</dbReference>
<keyword evidence="3 8" id="KW-0472">Membrane</keyword>
<dbReference type="InterPro" id="IPR029151">
    <property type="entry name" value="Sensor-like_sf"/>
</dbReference>
<gene>
    <name evidence="11" type="ORF">ACFPOF_21385</name>
</gene>
<dbReference type="PANTHER" id="PTHR32089">
    <property type="entry name" value="METHYL-ACCEPTING CHEMOTAXIS PROTEIN MCPB"/>
    <property type="match status" value="1"/>
</dbReference>